<evidence type="ECO:0000313" key="3">
    <source>
        <dbReference type="Proteomes" id="UP001548590"/>
    </source>
</evidence>
<keyword evidence="2" id="KW-0808">Transferase</keyword>
<keyword evidence="2" id="KW-0418">Kinase</keyword>
<dbReference type="GO" id="GO:0008972">
    <property type="term" value="F:phosphomethylpyrimidine kinase activity"/>
    <property type="evidence" value="ECO:0007669"/>
    <property type="project" value="UniProtKB-EC"/>
</dbReference>
<dbReference type="RefSeq" id="WP_345925854.1">
    <property type="nucleotide sequence ID" value="NZ_JBDIVF010000002.1"/>
</dbReference>
<reference evidence="2 3" key="1">
    <citation type="submission" date="2024-07" db="EMBL/GenBank/DDBJ databases">
        <title>Uliginosibacterium paludis KCTC:42655.</title>
        <authorList>
            <person name="Kim M.K."/>
        </authorList>
    </citation>
    <scope>NUCLEOTIDE SEQUENCE [LARGE SCALE GENOMIC DNA]</scope>
    <source>
        <strain evidence="2 3">KCTC 42655</strain>
    </source>
</reference>
<dbReference type="EC" id="2.7.1.49" evidence="2"/>
<dbReference type="EMBL" id="JBEWLZ010000007">
    <property type="protein sequence ID" value="MET1490799.1"/>
    <property type="molecule type" value="Genomic_DNA"/>
</dbReference>
<evidence type="ECO:0000313" key="2">
    <source>
        <dbReference type="EMBL" id="MET1490799.1"/>
    </source>
</evidence>
<dbReference type="PANTHER" id="PTHR20858">
    <property type="entry name" value="PHOSPHOMETHYLPYRIMIDINE KINASE"/>
    <property type="match status" value="1"/>
</dbReference>
<dbReference type="EC" id="2.7.4.7" evidence="2"/>
<name>A0ABV2CSB3_9RHOO</name>
<gene>
    <name evidence="2" type="ORF">ABVT11_13260</name>
</gene>
<dbReference type="SUPFAM" id="SSF53613">
    <property type="entry name" value="Ribokinase-like"/>
    <property type="match status" value="1"/>
</dbReference>
<dbReference type="Pfam" id="PF08543">
    <property type="entry name" value="Phos_pyr_kin"/>
    <property type="match status" value="1"/>
</dbReference>
<keyword evidence="3" id="KW-1185">Reference proteome</keyword>
<sequence length="257" mass="27128">MSDPTAGGGVQADLLTAAALGVYPLSVLTGYSVQDSSRIEASQPMDGDWVADQARALLEDIPVHAFKVGGLGCAENAAEVADILTDYPELPVVCCPSLPAFTDQMAEEEMIGALCELLVPLSTVLVLDGELALRLVSDEEEQQDSVLTGSECARRLIEFGASNVLLTGASQPGPQLVNTLHGEGGVLRTDAWERLGGGLRGFDDTLSAALAAFLAQGMELSAAAHAAQAYTWQTLSQSWRLGMGHNLPNRWCDWAKS</sequence>
<dbReference type="Proteomes" id="UP001548590">
    <property type="component" value="Unassembled WGS sequence"/>
</dbReference>
<dbReference type="InterPro" id="IPR029056">
    <property type="entry name" value="Ribokinase-like"/>
</dbReference>
<comment type="caution">
    <text evidence="2">The sequence shown here is derived from an EMBL/GenBank/DDBJ whole genome shotgun (WGS) entry which is preliminary data.</text>
</comment>
<dbReference type="PANTHER" id="PTHR20858:SF17">
    <property type="entry name" value="HYDROXYMETHYLPYRIMIDINE_PHOSPHOMETHYLPYRIMIDINE KINASE THI20-RELATED"/>
    <property type="match status" value="1"/>
</dbReference>
<feature type="domain" description="Pyridoxamine kinase/Phosphomethylpyrimidine kinase" evidence="1">
    <location>
        <begin position="3"/>
        <end position="246"/>
    </location>
</feature>
<protein>
    <submittedName>
        <fullName evidence="2">Bifunctional hydroxymethylpyrimidine kinase/phosphomethylpyrimidine kinase</fullName>
        <ecNumber evidence="2">2.7.1.49</ecNumber>
        <ecNumber evidence="2">2.7.4.7</ecNumber>
    </submittedName>
</protein>
<dbReference type="Gene3D" id="3.40.1190.20">
    <property type="match status" value="1"/>
</dbReference>
<dbReference type="GO" id="GO:0008902">
    <property type="term" value="F:hydroxymethylpyrimidine kinase activity"/>
    <property type="evidence" value="ECO:0007669"/>
    <property type="project" value="UniProtKB-EC"/>
</dbReference>
<accession>A0ABV2CSB3</accession>
<dbReference type="InterPro" id="IPR013749">
    <property type="entry name" value="PM/HMP-P_kinase-1"/>
</dbReference>
<organism evidence="2 3">
    <name type="scientific">Uliginosibacterium paludis</name>
    <dbReference type="NCBI Taxonomy" id="1615952"/>
    <lineage>
        <taxon>Bacteria</taxon>
        <taxon>Pseudomonadati</taxon>
        <taxon>Pseudomonadota</taxon>
        <taxon>Betaproteobacteria</taxon>
        <taxon>Rhodocyclales</taxon>
        <taxon>Zoogloeaceae</taxon>
        <taxon>Uliginosibacterium</taxon>
    </lineage>
</organism>
<evidence type="ECO:0000259" key="1">
    <source>
        <dbReference type="Pfam" id="PF08543"/>
    </source>
</evidence>
<proteinExistence type="predicted"/>